<proteinExistence type="predicted"/>
<accession>A0A1V6LUT1</accession>
<dbReference type="AlphaFoldDB" id="A0A1V6LUT1"/>
<gene>
    <name evidence="1" type="ORF">BUL40_03870</name>
</gene>
<dbReference type="RefSeq" id="WP_080318153.1">
    <property type="nucleotide sequence ID" value="NZ_MTBC01000002.1"/>
</dbReference>
<evidence type="ECO:0000313" key="2">
    <source>
        <dbReference type="Proteomes" id="UP000191680"/>
    </source>
</evidence>
<protein>
    <recommendedName>
        <fullName evidence="3">Membrane or secreted protein</fullName>
    </recommendedName>
</protein>
<organism evidence="1 2">
    <name type="scientific">Croceivirga radicis</name>
    <dbReference type="NCBI Taxonomy" id="1929488"/>
    <lineage>
        <taxon>Bacteria</taxon>
        <taxon>Pseudomonadati</taxon>
        <taxon>Bacteroidota</taxon>
        <taxon>Flavobacteriia</taxon>
        <taxon>Flavobacteriales</taxon>
        <taxon>Flavobacteriaceae</taxon>
        <taxon>Croceivirga</taxon>
    </lineage>
</organism>
<dbReference type="Proteomes" id="UP000191680">
    <property type="component" value="Unassembled WGS sequence"/>
</dbReference>
<comment type="caution">
    <text evidence="1">The sequence shown here is derived from an EMBL/GenBank/DDBJ whole genome shotgun (WGS) entry which is preliminary data.</text>
</comment>
<name>A0A1V6LUT1_9FLAO</name>
<reference evidence="1 2" key="1">
    <citation type="submission" date="2016-12" db="EMBL/GenBank/DDBJ databases">
        <authorList>
            <person name="Song W.-J."/>
            <person name="Kurnit D.M."/>
        </authorList>
    </citation>
    <scope>NUCLEOTIDE SEQUENCE [LARGE SCALE GENOMIC DNA]</scope>
    <source>
        <strain evidence="1 2">HSG9</strain>
    </source>
</reference>
<evidence type="ECO:0008006" key="3">
    <source>
        <dbReference type="Google" id="ProtNLM"/>
    </source>
</evidence>
<dbReference type="OrthoDB" id="1437325at2"/>
<keyword evidence="2" id="KW-1185">Reference proteome</keyword>
<evidence type="ECO:0000313" key="1">
    <source>
        <dbReference type="EMBL" id="OQD43756.1"/>
    </source>
</evidence>
<sequence>MKKTFVLFVLFVLPVVAYLFFATGVNNFGKLPVLQENVSNISTIDSGKTFTDKISILVFLGDNVSDKKGLIFNLNQKIYKRFAEFTDFQFVVLVTPSQEKVIEDLKYEIGKLTDTDKWNFVTASPSQIQTLYSSLGTKEGLSKDYGTSLVFIIDKEVNLRGRTDDEDEGVKYGFDATSVAELTNKMIDDVRIILAEYRLALKKNNATRVK</sequence>
<dbReference type="EMBL" id="MTBC01000002">
    <property type="protein sequence ID" value="OQD43756.1"/>
    <property type="molecule type" value="Genomic_DNA"/>
</dbReference>